<evidence type="ECO:0000313" key="7">
    <source>
        <dbReference type="EMBL" id="KAH7082023.1"/>
    </source>
</evidence>
<dbReference type="SUPFAM" id="SSF53098">
    <property type="entry name" value="Ribonuclease H-like"/>
    <property type="match status" value="1"/>
</dbReference>
<feature type="domain" description="Exonuclease" evidence="6">
    <location>
        <begin position="3"/>
        <end position="217"/>
    </location>
</feature>
<dbReference type="GO" id="GO:0003676">
    <property type="term" value="F:nucleic acid binding"/>
    <property type="evidence" value="ECO:0007669"/>
    <property type="project" value="InterPro"/>
</dbReference>
<dbReference type="GO" id="GO:0005634">
    <property type="term" value="C:nucleus"/>
    <property type="evidence" value="ECO:0007669"/>
    <property type="project" value="TreeGrafter"/>
</dbReference>
<keyword evidence="2" id="KW-0540">Nuclease</keyword>
<keyword evidence="3" id="KW-0378">Hydrolase</keyword>
<dbReference type="GO" id="GO:0004527">
    <property type="term" value="F:exonuclease activity"/>
    <property type="evidence" value="ECO:0007669"/>
    <property type="project" value="UniProtKB-KW"/>
</dbReference>
<dbReference type="GO" id="GO:0000027">
    <property type="term" value="P:ribosomal large subunit assembly"/>
    <property type="evidence" value="ECO:0007669"/>
    <property type="project" value="TreeGrafter"/>
</dbReference>
<organism evidence="7 8">
    <name type="scientific">Paraphoma chrysanthemicola</name>
    <dbReference type="NCBI Taxonomy" id="798071"/>
    <lineage>
        <taxon>Eukaryota</taxon>
        <taxon>Fungi</taxon>
        <taxon>Dikarya</taxon>
        <taxon>Ascomycota</taxon>
        <taxon>Pezizomycotina</taxon>
        <taxon>Dothideomycetes</taxon>
        <taxon>Pleosporomycetidae</taxon>
        <taxon>Pleosporales</taxon>
        <taxon>Pleosporineae</taxon>
        <taxon>Phaeosphaeriaceae</taxon>
        <taxon>Paraphoma</taxon>
    </lineage>
</organism>
<evidence type="ECO:0000256" key="1">
    <source>
        <dbReference type="ARBA" id="ARBA00022552"/>
    </source>
</evidence>
<dbReference type="InterPro" id="IPR047021">
    <property type="entry name" value="REXO1/3/4-like"/>
</dbReference>
<keyword evidence="1" id="KW-0698">rRNA processing</keyword>
<evidence type="ECO:0000313" key="8">
    <source>
        <dbReference type="Proteomes" id="UP000813461"/>
    </source>
</evidence>
<dbReference type="OrthoDB" id="16516at2759"/>
<dbReference type="InterPro" id="IPR036397">
    <property type="entry name" value="RNaseH_sf"/>
</dbReference>
<dbReference type="PANTHER" id="PTHR12801:SF45">
    <property type="entry name" value="RNA EXONUCLEASE 4"/>
    <property type="match status" value="1"/>
</dbReference>
<dbReference type="EMBL" id="JAGMVJ010000014">
    <property type="protein sequence ID" value="KAH7082023.1"/>
    <property type="molecule type" value="Genomic_DNA"/>
</dbReference>
<evidence type="ECO:0000256" key="3">
    <source>
        <dbReference type="ARBA" id="ARBA00022801"/>
    </source>
</evidence>
<name>A0A8K0R2T5_9PLEO</name>
<protein>
    <recommendedName>
        <fullName evidence="6">Exonuclease domain-containing protein</fullName>
    </recommendedName>
</protein>
<dbReference type="AlphaFoldDB" id="A0A8K0R2T5"/>
<keyword evidence="8" id="KW-1185">Reference proteome</keyword>
<dbReference type="InterPro" id="IPR012337">
    <property type="entry name" value="RNaseH-like_sf"/>
</dbReference>
<dbReference type="Gene3D" id="3.30.420.10">
    <property type="entry name" value="Ribonuclease H-like superfamily/Ribonuclease H"/>
    <property type="match status" value="1"/>
</dbReference>
<dbReference type="Proteomes" id="UP000813461">
    <property type="component" value="Unassembled WGS sequence"/>
</dbReference>
<evidence type="ECO:0000256" key="5">
    <source>
        <dbReference type="ARBA" id="ARBA00025599"/>
    </source>
</evidence>
<dbReference type="InterPro" id="IPR013520">
    <property type="entry name" value="Ribonucl_H"/>
</dbReference>
<evidence type="ECO:0000259" key="6">
    <source>
        <dbReference type="SMART" id="SM00479"/>
    </source>
</evidence>
<proteinExistence type="predicted"/>
<dbReference type="GO" id="GO:0006364">
    <property type="term" value="P:rRNA processing"/>
    <property type="evidence" value="ECO:0007669"/>
    <property type="project" value="UniProtKB-KW"/>
</dbReference>
<dbReference type="PANTHER" id="PTHR12801">
    <property type="entry name" value="RNA EXONUCLEASE REXO1 / RECO3 FAMILY MEMBER-RELATED"/>
    <property type="match status" value="1"/>
</dbReference>
<comment type="caution">
    <text evidence="7">The sequence shown here is derived from an EMBL/GenBank/DDBJ whole genome shotgun (WGS) entry which is preliminary data.</text>
</comment>
<evidence type="ECO:0000256" key="4">
    <source>
        <dbReference type="ARBA" id="ARBA00022839"/>
    </source>
</evidence>
<reference evidence="7" key="1">
    <citation type="journal article" date="2021" name="Nat. Commun.">
        <title>Genetic determinants of endophytism in the Arabidopsis root mycobiome.</title>
        <authorList>
            <person name="Mesny F."/>
            <person name="Miyauchi S."/>
            <person name="Thiergart T."/>
            <person name="Pickel B."/>
            <person name="Atanasova L."/>
            <person name="Karlsson M."/>
            <person name="Huettel B."/>
            <person name="Barry K.W."/>
            <person name="Haridas S."/>
            <person name="Chen C."/>
            <person name="Bauer D."/>
            <person name="Andreopoulos W."/>
            <person name="Pangilinan J."/>
            <person name="LaButti K."/>
            <person name="Riley R."/>
            <person name="Lipzen A."/>
            <person name="Clum A."/>
            <person name="Drula E."/>
            <person name="Henrissat B."/>
            <person name="Kohler A."/>
            <person name="Grigoriev I.V."/>
            <person name="Martin F.M."/>
            <person name="Hacquard S."/>
        </authorList>
    </citation>
    <scope>NUCLEOTIDE SEQUENCE</scope>
    <source>
        <strain evidence="7">MPI-SDFR-AT-0120</strain>
    </source>
</reference>
<keyword evidence="4" id="KW-0269">Exonuclease</keyword>
<accession>A0A8K0R2T5</accession>
<sequence length="219" mass="24153">MGTAISGDSEPIRITLIDYFSGEILLNNIIVPDVRMHHLNTKYSGVSWDDMNKAKRQRTCLWGNAGTREALWTHIGPETIVVGHGANNDLRALRWTHGSVVDSLIIESSRAKHAEYEKVAAEKERVDAASVDLRRDEGGIQLTSCSTIATAIAKSSDENTRKVAVVRKPGQLSLKTLTKLRLGRDIQTSGRKGHDSLEDAVAARDLVHWNIMNPNEVGH</sequence>
<dbReference type="SMART" id="SM00479">
    <property type="entry name" value="EXOIII"/>
    <property type="match status" value="1"/>
</dbReference>
<gene>
    <name evidence="7" type="ORF">FB567DRAFT_530457</name>
</gene>
<evidence type="ECO:0000256" key="2">
    <source>
        <dbReference type="ARBA" id="ARBA00022722"/>
    </source>
</evidence>
<comment type="function">
    <text evidence="5">Exoribonuclease involved in ribosome biosynthesis. Involved in the processing of ITS1, the internal transcribed spacer localized between the 18S and 5.8S rRNAs.</text>
</comment>